<dbReference type="Proteomes" id="UP000076584">
    <property type="component" value="Unassembled WGS sequence"/>
</dbReference>
<protein>
    <recommendedName>
        <fullName evidence="3">BTB domain-containing protein</fullName>
    </recommendedName>
</protein>
<dbReference type="EMBL" id="LFIW01000471">
    <property type="protein sequence ID" value="KZL86292.1"/>
    <property type="molecule type" value="Genomic_DNA"/>
</dbReference>
<accession>A0A161Y9M2</accession>
<dbReference type="InterPro" id="IPR011333">
    <property type="entry name" value="SKP1/BTB/POZ_sf"/>
</dbReference>
<dbReference type="AlphaFoldDB" id="A0A161Y9M2"/>
<keyword evidence="2" id="KW-1185">Reference proteome</keyword>
<sequence length="139" mass="15842">MEDGESHPAKRQKAAGDKQPQLPPMAAIFLQNAVVSVQEDWLCDNSDFFKVCLRGGWKETVTKTVFLEQVDGHVFLLLVEVTEVMLNTPGANARQNYEKVSDRVIALLPDSHRLTTFARLVRLADFLLMDNLHYFLRRV</sequence>
<proteinExistence type="predicted"/>
<reference evidence="1 2" key="1">
    <citation type="submission" date="2015-06" db="EMBL/GenBank/DDBJ databases">
        <title>Survival trade-offs in plant roots during colonization by closely related pathogenic and mutualistic fungi.</title>
        <authorList>
            <person name="Hacquard S."/>
            <person name="Kracher B."/>
            <person name="Hiruma K."/>
            <person name="Weinman A."/>
            <person name="Muench P."/>
            <person name="Garrido Oter R."/>
            <person name="Ver Loren van Themaat E."/>
            <person name="Dallerey J.-F."/>
            <person name="Damm U."/>
            <person name="Henrissat B."/>
            <person name="Lespinet O."/>
            <person name="Thon M."/>
            <person name="Kemen E."/>
            <person name="McHardy A.C."/>
            <person name="Schulze-Lefert P."/>
            <person name="O'Connell R.J."/>
        </authorList>
    </citation>
    <scope>NUCLEOTIDE SEQUENCE [LARGE SCALE GENOMIC DNA]</scope>
    <source>
        <strain evidence="1 2">MAFF 238704</strain>
    </source>
</reference>
<evidence type="ECO:0000313" key="2">
    <source>
        <dbReference type="Proteomes" id="UP000076584"/>
    </source>
</evidence>
<comment type="caution">
    <text evidence="1">The sequence shown here is derived from an EMBL/GenBank/DDBJ whole genome shotgun (WGS) entry which is preliminary data.</text>
</comment>
<evidence type="ECO:0008006" key="3">
    <source>
        <dbReference type="Google" id="ProtNLM"/>
    </source>
</evidence>
<gene>
    <name evidence="1" type="ORF">CI238_09132</name>
</gene>
<dbReference type="Gene3D" id="3.30.710.10">
    <property type="entry name" value="Potassium Channel Kv1.1, Chain A"/>
    <property type="match status" value="1"/>
</dbReference>
<organism evidence="1 2">
    <name type="scientific">Colletotrichum incanum</name>
    <name type="common">Soybean anthracnose fungus</name>
    <dbReference type="NCBI Taxonomy" id="1573173"/>
    <lineage>
        <taxon>Eukaryota</taxon>
        <taxon>Fungi</taxon>
        <taxon>Dikarya</taxon>
        <taxon>Ascomycota</taxon>
        <taxon>Pezizomycotina</taxon>
        <taxon>Sordariomycetes</taxon>
        <taxon>Hypocreomycetidae</taxon>
        <taxon>Glomerellales</taxon>
        <taxon>Glomerellaceae</taxon>
        <taxon>Colletotrichum</taxon>
        <taxon>Colletotrichum spaethianum species complex</taxon>
    </lineage>
</organism>
<name>A0A161Y9M2_COLIC</name>
<evidence type="ECO:0000313" key="1">
    <source>
        <dbReference type="EMBL" id="KZL86292.1"/>
    </source>
</evidence>